<dbReference type="InterPro" id="IPR003594">
    <property type="entry name" value="HATPase_dom"/>
</dbReference>
<dbReference type="SUPFAM" id="SSF55874">
    <property type="entry name" value="ATPase domain of HSP90 chaperone/DNA topoisomerase II/histidine kinase"/>
    <property type="match status" value="1"/>
</dbReference>
<keyword evidence="9 17" id="KW-0418">Kinase</keyword>
<dbReference type="Gene3D" id="1.10.287.130">
    <property type="match status" value="1"/>
</dbReference>
<comment type="catalytic activity">
    <reaction evidence="1">
        <text>ATP + protein L-histidine = ADP + protein N-phospho-L-histidine.</text>
        <dbReference type="EC" id="2.7.13.3"/>
    </reaction>
</comment>
<evidence type="ECO:0000256" key="5">
    <source>
        <dbReference type="ARBA" id="ARBA00022553"/>
    </source>
</evidence>
<evidence type="ECO:0000256" key="12">
    <source>
        <dbReference type="ARBA" id="ARBA00023012"/>
    </source>
</evidence>
<evidence type="ECO:0000256" key="8">
    <source>
        <dbReference type="ARBA" id="ARBA00022741"/>
    </source>
</evidence>
<dbReference type="SUPFAM" id="SSF47384">
    <property type="entry name" value="Homodimeric domain of signal transducing histidine kinase"/>
    <property type="match status" value="1"/>
</dbReference>
<protein>
    <recommendedName>
        <fullName evidence="3">histidine kinase</fullName>
        <ecNumber evidence="3">2.7.13.3</ecNumber>
    </recommendedName>
</protein>
<proteinExistence type="predicted"/>
<dbReference type="InterPro" id="IPR004358">
    <property type="entry name" value="Sig_transdc_His_kin-like_C"/>
</dbReference>
<dbReference type="CDD" id="cd00082">
    <property type="entry name" value="HisKA"/>
    <property type="match status" value="1"/>
</dbReference>
<dbReference type="EMBL" id="JENJ01000017">
    <property type="protein sequence ID" value="KGM96909.1"/>
    <property type="molecule type" value="Genomic_DNA"/>
</dbReference>
<dbReference type="InterPro" id="IPR003661">
    <property type="entry name" value="HisK_dim/P_dom"/>
</dbReference>
<dbReference type="GO" id="GO:0000155">
    <property type="term" value="F:phosphorelay sensor kinase activity"/>
    <property type="evidence" value="ECO:0007669"/>
    <property type="project" value="InterPro"/>
</dbReference>
<dbReference type="InterPro" id="IPR036097">
    <property type="entry name" value="HisK_dim/P_sf"/>
</dbReference>
<feature type="transmembrane region" description="Helical" evidence="14">
    <location>
        <begin position="156"/>
        <end position="179"/>
    </location>
</feature>
<keyword evidence="4" id="KW-1003">Cell membrane</keyword>
<evidence type="ECO:0000256" key="14">
    <source>
        <dbReference type="SAM" id="Phobius"/>
    </source>
</evidence>
<evidence type="ECO:0000259" key="15">
    <source>
        <dbReference type="PROSITE" id="PS50109"/>
    </source>
</evidence>
<dbReference type="PANTHER" id="PTHR45528:SF1">
    <property type="entry name" value="SENSOR HISTIDINE KINASE CPXA"/>
    <property type="match status" value="1"/>
</dbReference>
<dbReference type="Pfam" id="PF02518">
    <property type="entry name" value="HATPase_c"/>
    <property type="match status" value="1"/>
</dbReference>
<keyword evidence="10" id="KW-0067">ATP-binding</keyword>
<evidence type="ECO:0000259" key="16">
    <source>
        <dbReference type="PROSITE" id="PS50885"/>
    </source>
</evidence>
<dbReference type="EC" id="2.7.13.3" evidence="3"/>
<keyword evidence="7 14" id="KW-0812">Transmembrane</keyword>
<comment type="subcellular location">
    <subcellularLocation>
        <location evidence="2">Cell membrane</location>
        <topology evidence="2">Multi-pass membrane protein</topology>
    </subcellularLocation>
</comment>
<dbReference type="PRINTS" id="PR00344">
    <property type="entry name" value="BCTRLSENSOR"/>
</dbReference>
<keyword evidence="6" id="KW-0808">Transferase</keyword>
<evidence type="ECO:0000256" key="11">
    <source>
        <dbReference type="ARBA" id="ARBA00022989"/>
    </source>
</evidence>
<evidence type="ECO:0000313" key="17">
    <source>
        <dbReference type="EMBL" id="KGM96909.1"/>
    </source>
</evidence>
<dbReference type="GO" id="GO:0005524">
    <property type="term" value="F:ATP binding"/>
    <property type="evidence" value="ECO:0007669"/>
    <property type="project" value="UniProtKB-KW"/>
</dbReference>
<dbReference type="InterPro" id="IPR050398">
    <property type="entry name" value="HssS/ArlS-like"/>
</dbReference>
<dbReference type="CDD" id="cd06225">
    <property type="entry name" value="HAMP"/>
    <property type="match status" value="1"/>
</dbReference>
<dbReference type="PANTHER" id="PTHR45528">
    <property type="entry name" value="SENSOR HISTIDINE KINASE CPXA"/>
    <property type="match status" value="1"/>
</dbReference>
<gene>
    <name evidence="17" type="ORF">Z968_05300</name>
</gene>
<evidence type="ECO:0000256" key="6">
    <source>
        <dbReference type="ARBA" id="ARBA00022679"/>
    </source>
</evidence>
<accession>A0A0A0I663</accession>
<dbReference type="PROSITE" id="PS50109">
    <property type="entry name" value="HIS_KIN"/>
    <property type="match status" value="1"/>
</dbReference>
<dbReference type="AlphaFoldDB" id="A0A0A0I663"/>
<organism evidence="17 18">
    <name type="scientific">Clostridium novyi A str. 4552</name>
    <dbReference type="NCBI Taxonomy" id="1444289"/>
    <lineage>
        <taxon>Bacteria</taxon>
        <taxon>Bacillati</taxon>
        <taxon>Bacillota</taxon>
        <taxon>Clostridia</taxon>
        <taxon>Eubacteriales</taxon>
        <taxon>Clostridiaceae</taxon>
        <taxon>Clostridium</taxon>
    </lineage>
</organism>
<feature type="transmembrane region" description="Helical" evidence="14">
    <location>
        <begin position="6"/>
        <end position="26"/>
    </location>
</feature>
<dbReference type="SMART" id="SM00387">
    <property type="entry name" value="HATPase_c"/>
    <property type="match status" value="1"/>
</dbReference>
<keyword evidence="8" id="KW-0547">Nucleotide-binding</keyword>
<dbReference type="SUPFAM" id="SSF158472">
    <property type="entry name" value="HAMP domain-like"/>
    <property type="match status" value="1"/>
</dbReference>
<dbReference type="Pfam" id="PF00512">
    <property type="entry name" value="HisKA"/>
    <property type="match status" value="1"/>
</dbReference>
<dbReference type="RefSeq" id="WP_039254289.1">
    <property type="nucleotide sequence ID" value="NZ_JENJ01000017.1"/>
</dbReference>
<dbReference type="Proteomes" id="UP000030012">
    <property type="component" value="Unassembled WGS sequence"/>
</dbReference>
<evidence type="ECO:0000313" key="18">
    <source>
        <dbReference type="Proteomes" id="UP000030012"/>
    </source>
</evidence>
<evidence type="ECO:0000256" key="1">
    <source>
        <dbReference type="ARBA" id="ARBA00000085"/>
    </source>
</evidence>
<feature type="domain" description="Histidine kinase" evidence="15">
    <location>
        <begin position="248"/>
        <end position="485"/>
    </location>
</feature>
<dbReference type="Gene3D" id="6.10.340.10">
    <property type="match status" value="1"/>
</dbReference>
<dbReference type="InterPro" id="IPR003660">
    <property type="entry name" value="HAMP_dom"/>
</dbReference>
<feature type="domain" description="HAMP" evidence="16">
    <location>
        <begin position="181"/>
        <end position="233"/>
    </location>
</feature>
<dbReference type="PROSITE" id="PS50885">
    <property type="entry name" value="HAMP"/>
    <property type="match status" value="1"/>
</dbReference>
<evidence type="ECO:0000256" key="13">
    <source>
        <dbReference type="ARBA" id="ARBA00023136"/>
    </source>
</evidence>
<dbReference type="SMART" id="SM00388">
    <property type="entry name" value="HisKA"/>
    <property type="match status" value="1"/>
</dbReference>
<sequence>MKLKNWIISSYIVVMIFPIVIGIFIYNGIKFCSNRVELEYYLNTIGIISKYENRLENLSIYKQVIKNLNLLDKEDKGLIEIDVYDNYGTLIYSSEYKNPVVTSTVGVEELYKNLYVIKREYNYNVIKRPVFNNNQIVGFYKIKVLKNDVVKNINSVIVSSITIFILALVGVFIGTIYFLNKKILRPMSMLVKDMKAYTKGNPTIEFEYDKNDEVGDLINHFNELKGEIEINKREIEKQHKDKEYLIAALSHDLKTPLTAIRAYSEAINKYDNLNEDMIKEYSLVIINKSDYMKKMLEDLLAYTLLTTKEELNLVEVDGEEFLEMLFYGYDELCERNNITLEKNIDVRGNYCVDVNSMIRVVDNLISNSIRYTKNGGKIYLGAYSKEGILPKFLPNELVRQINENIKDDMFIFVSNNGESIPKEEQENIFKAFYQSDNSRSKSLSGGAGLGLSIVKVIMDKHEGSVKIFSKDNFGTLVGCFIKRKN</sequence>
<dbReference type="InterPro" id="IPR005467">
    <property type="entry name" value="His_kinase_dom"/>
</dbReference>
<evidence type="ECO:0000256" key="2">
    <source>
        <dbReference type="ARBA" id="ARBA00004651"/>
    </source>
</evidence>
<evidence type="ECO:0000256" key="7">
    <source>
        <dbReference type="ARBA" id="ARBA00022692"/>
    </source>
</evidence>
<evidence type="ECO:0000256" key="4">
    <source>
        <dbReference type="ARBA" id="ARBA00022475"/>
    </source>
</evidence>
<dbReference type="OrthoDB" id="9780718at2"/>
<reference evidence="17 18" key="1">
    <citation type="submission" date="2014-01" db="EMBL/GenBank/DDBJ databases">
        <title>Plasmidome dynamics in the species complex Clostridium novyi sensu lato converts strains of independent lineages into distinctly different pathogens.</title>
        <authorList>
            <person name="Skarin H."/>
            <person name="Segerman B."/>
        </authorList>
    </citation>
    <scope>NUCLEOTIDE SEQUENCE [LARGE SCALE GENOMIC DNA]</scope>
    <source>
        <strain evidence="17 18">4552</strain>
    </source>
</reference>
<evidence type="ECO:0000256" key="3">
    <source>
        <dbReference type="ARBA" id="ARBA00012438"/>
    </source>
</evidence>
<comment type="caution">
    <text evidence="17">The sequence shown here is derived from an EMBL/GenBank/DDBJ whole genome shotgun (WGS) entry which is preliminary data.</text>
</comment>
<dbReference type="InterPro" id="IPR036890">
    <property type="entry name" value="HATPase_C_sf"/>
</dbReference>
<evidence type="ECO:0000256" key="10">
    <source>
        <dbReference type="ARBA" id="ARBA00022840"/>
    </source>
</evidence>
<keyword evidence="5" id="KW-0597">Phosphoprotein</keyword>
<dbReference type="GO" id="GO:0005886">
    <property type="term" value="C:plasma membrane"/>
    <property type="evidence" value="ECO:0007669"/>
    <property type="project" value="UniProtKB-SubCell"/>
</dbReference>
<name>A0A0A0I663_CLONO</name>
<keyword evidence="11 14" id="KW-1133">Transmembrane helix</keyword>
<keyword evidence="12" id="KW-0902">Two-component regulatory system</keyword>
<evidence type="ECO:0000256" key="9">
    <source>
        <dbReference type="ARBA" id="ARBA00022777"/>
    </source>
</evidence>
<dbReference type="Gene3D" id="3.30.565.10">
    <property type="entry name" value="Histidine kinase-like ATPase, C-terminal domain"/>
    <property type="match status" value="1"/>
</dbReference>
<keyword evidence="13 14" id="KW-0472">Membrane</keyword>